<dbReference type="AlphaFoldDB" id="A0AAW0DUQ2"/>
<reference evidence="4 5" key="1">
    <citation type="submission" date="2024-01" db="EMBL/GenBank/DDBJ databases">
        <title>A draft genome for a cacao thread blight-causing isolate of Paramarasmius palmivorus.</title>
        <authorList>
            <person name="Baruah I.K."/>
            <person name="Bukari Y."/>
            <person name="Amoako-Attah I."/>
            <person name="Meinhardt L.W."/>
            <person name="Bailey B.A."/>
            <person name="Cohen S.P."/>
        </authorList>
    </citation>
    <scope>NUCLEOTIDE SEQUENCE [LARGE SCALE GENOMIC DNA]</scope>
    <source>
        <strain evidence="4 5">GH-12</strain>
    </source>
</reference>
<keyword evidence="5" id="KW-1185">Reference proteome</keyword>
<dbReference type="Gene3D" id="1.10.30.10">
    <property type="entry name" value="High mobility group box domain"/>
    <property type="match status" value="1"/>
</dbReference>
<dbReference type="InterPro" id="IPR009071">
    <property type="entry name" value="HMG_box_dom"/>
</dbReference>
<dbReference type="Proteomes" id="UP001383192">
    <property type="component" value="Unassembled WGS sequence"/>
</dbReference>
<dbReference type="GO" id="GO:0003677">
    <property type="term" value="F:DNA binding"/>
    <property type="evidence" value="ECO:0007669"/>
    <property type="project" value="UniProtKB-UniRule"/>
</dbReference>
<sequence length="268" mass="30078">MPSTESRSPGRRSLSRSPTPFPSFETSPDDEIRRPPNAFMMFRSDILKKGVFPTKESQRNVSRAVGMRWQSLAKSEKDKWRKKAAEKLREFHLKYPTRHTTHYYCTTSPRNMKKRKNVKRPPTGPRKEHGTADSEDAHMDIVSVPPDTQPVASHSGETVGMINTESTQVDHGDPLVNSCIEPFKLLMDFRGEMPDILPTSSENVPSASFDFSFGNSFTGSSFPNLFPAPLSEGNLATNPFTGYMPFELAGDRMNFLQDISLHDGHAVV</sequence>
<keyword evidence="1" id="KW-0539">Nucleus</keyword>
<evidence type="ECO:0000313" key="4">
    <source>
        <dbReference type="EMBL" id="KAK7056804.1"/>
    </source>
</evidence>
<evidence type="ECO:0000256" key="1">
    <source>
        <dbReference type="PROSITE-ProRule" id="PRU00267"/>
    </source>
</evidence>
<protein>
    <recommendedName>
        <fullName evidence="3">HMG box domain-containing protein</fullName>
    </recommendedName>
</protein>
<evidence type="ECO:0000313" key="5">
    <source>
        <dbReference type="Proteomes" id="UP001383192"/>
    </source>
</evidence>
<dbReference type="SUPFAM" id="SSF47095">
    <property type="entry name" value="HMG-box"/>
    <property type="match status" value="1"/>
</dbReference>
<evidence type="ECO:0000259" key="3">
    <source>
        <dbReference type="PROSITE" id="PS50118"/>
    </source>
</evidence>
<comment type="caution">
    <text evidence="4">The sequence shown here is derived from an EMBL/GenBank/DDBJ whole genome shotgun (WGS) entry which is preliminary data.</text>
</comment>
<dbReference type="Pfam" id="PF00505">
    <property type="entry name" value="HMG_box"/>
    <property type="match status" value="1"/>
</dbReference>
<organism evidence="4 5">
    <name type="scientific">Paramarasmius palmivorus</name>
    <dbReference type="NCBI Taxonomy" id="297713"/>
    <lineage>
        <taxon>Eukaryota</taxon>
        <taxon>Fungi</taxon>
        <taxon>Dikarya</taxon>
        <taxon>Basidiomycota</taxon>
        <taxon>Agaricomycotina</taxon>
        <taxon>Agaricomycetes</taxon>
        <taxon>Agaricomycetidae</taxon>
        <taxon>Agaricales</taxon>
        <taxon>Marasmiineae</taxon>
        <taxon>Marasmiaceae</taxon>
        <taxon>Paramarasmius</taxon>
    </lineage>
</organism>
<evidence type="ECO:0000256" key="2">
    <source>
        <dbReference type="SAM" id="MobiDB-lite"/>
    </source>
</evidence>
<dbReference type="EMBL" id="JAYKXP010000006">
    <property type="protein sequence ID" value="KAK7056804.1"/>
    <property type="molecule type" value="Genomic_DNA"/>
</dbReference>
<dbReference type="PROSITE" id="PS50118">
    <property type="entry name" value="HMG_BOX_2"/>
    <property type="match status" value="1"/>
</dbReference>
<dbReference type="InterPro" id="IPR036910">
    <property type="entry name" value="HMG_box_dom_sf"/>
</dbReference>
<name>A0AAW0DUQ2_9AGAR</name>
<feature type="domain" description="HMG box" evidence="3">
    <location>
        <begin position="32"/>
        <end position="99"/>
    </location>
</feature>
<keyword evidence="1" id="KW-0238">DNA-binding</keyword>
<dbReference type="GO" id="GO:0005634">
    <property type="term" value="C:nucleus"/>
    <property type="evidence" value="ECO:0007669"/>
    <property type="project" value="UniProtKB-UniRule"/>
</dbReference>
<proteinExistence type="predicted"/>
<feature type="compositionally biased region" description="Low complexity" evidence="2">
    <location>
        <begin position="15"/>
        <end position="26"/>
    </location>
</feature>
<dbReference type="SMART" id="SM00398">
    <property type="entry name" value="HMG"/>
    <property type="match status" value="1"/>
</dbReference>
<gene>
    <name evidence="4" type="ORF">VNI00_002521</name>
</gene>
<feature type="compositionally biased region" description="Basic and acidic residues" evidence="2">
    <location>
        <begin position="125"/>
        <end position="137"/>
    </location>
</feature>
<feature type="DNA-binding region" description="HMG box" evidence="1">
    <location>
        <begin position="32"/>
        <end position="99"/>
    </location>
</feature>
<feature type="region of interest" description="Disordered" evidence="2">
    <location>
        <begin position="111"/>
        <end position="137"/>
    </location>
</feature>
<feature type="region of interest" description="Disordered" evidence="2">
    <location>
        <begin position="1"/>
        <end position="35"/>
    </location>
</feature>
<accession>A0AAW0DUQ2</accession>